<gene>
    <name evidence="2" type="ORF">SAMN05444350_13343</name>
</gene>
<dbReference type="SUPFAM" id="SSF52266">
    <property type="entry name" value="SGNH hydrolase"/>
    <property type="match status" value="1"/>
</dbReference>
<dbReference type="GO" id="GO:0004622">
    <property type="term" value="F:phosphatidylcholine lysophospholipase activity"/>
    <property type="evidence" value="ECO:0007669"/>
    <property type="project" value="TreeGrafter"/>
</dbReference>
<dbReference type="RefSeq" id="WP_025832895.1">
    <property type="nucleotide sequence ID" value="NZ_FQZN01000033.1"/>
</dbReference>
<dbReference type="PANTHER" id="PTHR30383">
    <property type="entry name" value="THIOESTERASE 1/PROTEASE 1/LYSOPHOSPHOLIPASE L1"/>
    <property type="match status" value="1"/>
</dbReference>
<name>A0A1M6K063_9BACE</name>
<dbReference type="InterPro" id="IPR036514">
    <property type="entry name" value="SGNH_hydro_sf"/>
</dbReference>
<dbReference type="GeneID" id="92714122"/>
<dbReference type="EMBL" id="FQZN01000033">
    <property type="protein sequence ID" value="SHJ52284.1"/>
    <property type="molecule type" value="Genomic_DNA"/>
</dbReference>
<reference evidence="3" key="1">
    <citation type="submission" date="2016-11" db="EMBL/GenBank/DDBJ databases">
        <authorList>
            <person name="Varghese N."/>
            <person name="Submissions S."/>
        </authorList>
    </citation>
    <scope>NUCLEOTIDE SEQUENCE [LARGE SCALE GENOMIC DNA]</scope>
    <source>
        <strain evidence="3">DSM 26884</strain>
    </source>
</reference>
<keyword evidence="3" id="KW-1185">Reference proteome</keyword>
<evidence type="ECO:0000313" key="2">
    <source>
        <dbReference type="EMBL" id="SHJ52284.1"/>
    </source>
</evidence>
<dbReference type="PANTHER" id="PTHR30383:SF5">
    <property type="entry name" value="SGNH HYDROLASE-TYPE ESTERASE DOMAIN-CONTAINING PROTEIN"/>
    <property type="match status" value="1"/>
</dbReference>
<organism evidence="2 3">
    <name type="scientific">Bacteroides stercorirosoris</name>
    <dbReference type="NCBI Taxonomy" id="871324"/>
    <lineage>
        <taxon>Bacteria</taxon>
        <taxon>Pseudomonadati</taxon>
        <taxon>Bacteroidota</taxon>
        <taxon>Bacteroidia</taxon>
        <taxon>Bacteroidales</taxon>
        <taxon>Bacteroidaceae</taxon>
        <taxon>Bacteroides</taxon>
    </lineage>
</organism>
<feature type="domain" description="SGNH hydrolase-type esterase" evidence="1">
    <location>
        <begin position="27"/>
        <end position="237"/>
    </location>
</feature>
<dbReference type="InterPro" id="IPR013830">
    <property type="entry name" value="SGNH_hydro"/>
</dbReference>
<dbReference type="CDD" id="cd01834">
    <property type="entry name" value="SGNH_hydrolase_like_2"/>
    <property type="match status" value="1"/>
</dbReference>
<accession>A0A1M6K063</accession>
<sequence>MKRIITFAIGILFIVLSAVAGGQRVLFIGDSITDGNWGNSCGTAKPSSQRTLWDMNHIYGSGYMYLCATYYQGNYPEKEYEFLNRGISGNTLEDLEKRWEEDVIDMKPDVLSVLVGTNDIHFYLQSDKKKPFDFAAWEKRYRSLLDRSLQANPNLKIVLGAPFVANTGNMRKSADFAERDSLVRRCAEITERIAKDYKAVYLPFNKMFDEILKTIPTSKDTYWIWDGIHPTPAGHKRMADLWIECVKL</sequence>
<proteinExistence type="predicted"/>
<protein>
    <submittedName>
        <fullName evidence="2">Lysophospholipase L1</fullName>
    </submittedName>
</protein>
<evidence type="ECO:0000313" key="3">
    <source>
        <dbReference type="Proteomes" id="UP000184192"/>
    </source>
</evidence>
<dbReference type="InterPro" id="IPR051532">
    <property type="entry name" value="Ester_Hydrolysis_Enzymes"/>
</dbReference>
<dbReference type="Proteomes" id="UP000184192">
    <property type="component" value="Unassembled WGS sequence"/>
</dbReference>
<evidence type="ECO:0000259" key="1">
    <source>
        <dbReference type="Pfam" id="PF13472"/>
    </source>
</evidence>
<dbReference type="Pfam" id="PF13472">
    <property type="entry name" value="Lipase_GDSL_2"/>
    <property type="match status" value="1"/>
</dbReference>
<dbReference type="eggNOG" id="COG2755">
    <property type="taxonomic scope" value="Bacteria"/>
</dbReference>
<dbReference type="Gene3D" id="3.40.50.1110">
    <property type="entry name" value="SGNH hydrolase"/>
    <property type="match status" value="1"/>
</dbReference>
<dbReference type="AlphaFoldDB" id="A0A1M6K063"/>